<dbReference type="SUPFAM" id="SSF56214">
    <property type="entry name" value="4'-phosphopantetheinyl transferase"/>
    <property type="match status" value="2"/>
</dbReference>
<keyword evidence="2 4" id="KW-0808">Transferase</keyword>
<evidence type="ECO:0000313" key="5">
    <source>
        <dbReference type="Proteomes" id="UP000181976"/>
    </source>
</evidence>
<dbReference type="OrthoDB" id="1190494at2"/>
<organism evidence="4 5">
    <name type="scientific">Thermophagus xiamenensis</name>
    <dbReference type="NCBI Taxonomy" id="385682"/>
    <lineage>
        <taxon>Bacteria</taxon>
        <taxon>Pseudomonadati</taxon>
        <taxon>Bacteroidota</taxon>
        <taxon>Bacteroidia</taxon>
        <taxon>Marinilabiliales</taxon>
        <taxon>Marinilabiliaceae</taxon>
        <taxon>Thermophagus</taxon>
    </lineage>
</organism>
<gene>
    <name evidence="4" type="ORF">SAMN05444380_108145</name>
</gene>
<evidence type="ECO:0000259" key="3">
    <source>
        <dbReference type="Pfam" id="PF01648"/>
    </source>
</evidence>
<dbReference type="InterPro" id="IPR050559">
    <property type="entry name" value="P-Pant_transferase_sf"/>
</dbReference>
<comment type="similarity">
    <text evidence="1">Belongs to the P-Pant transferase superfamily. Gsp/Sfp/HetI/AcpT family.</text>
</comment>
<dbReference type="EMBL" id="FONA01000008">
    <property type="protein sequence ID" value="SFE23785.1"/>
    <property type="molecule type" value="Genomic_DNA"/>
</dbReference>
<dbReference type="InterPro" id="IPR037143">
    <property type="entry name" value="4-PPantetheinyl_Trfase_dom_sf"/>
</dbReference>
<dbReference type="AlphaFoldDB" id="A0A1I1YW09"/>
<proteinExistence type="inferred from homology"/>
<dbReference type="GO" id="GO:0019878">
    <property type="term" value="P:lysine biosynthetic process via aminoadipic acid"/>
    <property type="evidence" value="ECO:0007669"/>
    <property type="project" value="TreeGrafter"/>
</dbReference>
<name>A0A1I1YW09_9BACT</name>
<dbReference type="Pfam" id="PF01648">
    <property type="entry name" value="ACPS"/>
    <property type="match status" value="1"/>
</dbReference>
<dbReference type="GO" id="GO:0000287">
    <property type="term" value="F:magnesium ion binding"/>
    <property type="evidence" value="ECO:0007669"/>
    <property type="project" value="InterPro"/>
</dbReference>
<evidence type="ECO:0000256" key="2">
    <source>
        <dbReference type="ARBA" id="ARBA00022679"/>
    </source>
</evidence>
<dbReference type="GO" id="GO:0005829">
    <property type="term" value="C:cytosol"/>
    <property type="evidence" value="ECO:0007669"/>
    <property type="project" value="TreeGrafter"/>
</dbReference>
<feature type="domain" description="4'-phosphopantetheinyl transferase" evidence="3">
    <location>
        <begin position="108"/>
        <end position="195"/>
    </location>
</feature>
<keyword evidence="5" id="KW-1185">Reference proteome</keyword>
<dbReference type="InterPro" id="IPR008278">
    <property type="entry name" value="4-PPantetheinyl_Trfase_dom"/>
</dbReference>
<evidence type="ECO:0000313" key="4">
    <source>
        <dbReference type="EMBL" id="SFE23785.1"/>
    </source>
</evidence>
<dbReference type="Gene3D" id="3.90.470.20">
    <property type="entry name" value="4'-phosphopantetheinyl transferase domain"/>
    <property type="match status" value="1"/>
</dbReference>
<dbReference type="STRING" id="385682.SAMN05444380_108145"/>
<reference evidence="4 5" key="1">
    <citation type="submission" date="2016-10" db="EMBL/GenBank/DDBJ databases">
        <authorList>
            <person name="de Groot N.N."/>
        </authorList>
    </citation>
    <scope>NUCLEOTIDE SEQUENCE [LARGE SCALE GENOMIC DNA]</scope>
    <source>
        <strain evidence="4 5">DSM 19012</strain>
    </source>
</reference>
<dbReference type="PANTHER" id="PTHR12215:SF10">
    <property type="entry name" value="L-AMINOADIPATE-SEMIALDEHYDE DEHYDROGENASE-PHOSPHOPANTETHEINYL TRANSFERASE"/>
    <property type="match status" value="1"/>
</dbReference>
<evidence type="ECO:0000256" key="1">
    <source>
        <dbReference type="ARBA" id="ARBA00010990"/>
    </source>
</evidence>
<dbReference type="eggNOG" id="COG2091">
    <property type="taxonomic scope" value="Bacteria"/>
</dbReference>
<sequence>MAIVFEQTNNNSTRIAVWEISENEEELLNLLPPLENKEEKFLQNISNASRRKEWLASRVLIYQLTGLYPAIGYNESGQPYLINSCDNLTISHTKGYAAIGLSQKTIPGIDIEYPSDRIRKVSDRFLNTAEQQFIQEQYFDIQLGLIWCAKEAVYKAAGHPGISFKEQIIVSPFIPHNSQGSFVATFHSQNQTQPFSLNYHLTKDYYLVWTK</sequence>
<protein>
    <submittedName>
        <fullName evidence="4">Phosphopantetheinyl transferase</fullName>
    </submittedName>
</protein>
<dbReference type="RefSeq" id="WP_010527035.1">
    <property type="nucleotide sequence ID" value="NZ_AFSL01000026.1"/>
</dbReference>
<dbReference type="GO" id="GO:0008897">
    <property type="term" value="F:holo-[acyl-carrier-protein] synthase activity"/>
    <property type="evidence" value="ECO:0007669"/>
    <property type="project" value="InterPro"/>
</dbReference>
<dbReference type="Proteomes" id="UP000181976">
    <property type="component" value="Unassembled WGS sequence"/>
</dbReference>
<dbReference type="InParanoid" id="A0A1I1YW09"/>
<accession>A0A1I1YW09</accession>
<dbReference type="PANTHER" id="PTHR12215">
    <property type="entry name" value="PHOSPHOPANTETHEINE TRANSFERASE"/>
    <property type="match status" value="1"/>
</dbReference>